<evidence type="ECO:0000313" key="3">
    <source>
        <dbReference type="Proteomes" id="UP001162972"/>
    </source>
</evidence>
<evidence type="ECO:0000313" key="2">
    <source>
        <dbReference type="EMBL" id="KAJ6412957.1"/>
    </source>
</evidence>
<dbReference type="AlphaFoldDB" id="A0AAD6JYT2"/>
<keyword evidence="3" id="KW-1185">Reference proteome</keyword>
<feature type="region of interest" description="Disordered" evidence="1">
    <location>
        <begin position="1"/>
        <end position="33"/>
    </location>
</feature>
<accession>A0AAD6JYT2</accession>
<dbReference type="Proteomes" id="UP001162972">
    <property type="component" value="Chromosome 5"/>
</dbReference>
<name>A0AAD6JYT2_9ROSI</name>
<proteinExistence type="predicted"/>
<gene>
    <name evidence="2" type="ORF">OIU84_005887</name>
</gene>
<organism evidence="2 3">
    <name type="scientific">Salix udensis</name>
    <dbReference type="NCBI Taxonomy" id="889485"/>
    <lineage>
        <taxon>Eukaryota</taxon>
        <taxon>Viridiplantae</taxon>
        <taxon>Streptophyta</taxon>
        <taxon>Embryophyta</taxon>
        <taxon>Tracheophyta</taxon>
        <taxon>Spermatophyta</taxon>
        <taxon>Magnoliopsida</taxon>
        <taxon>eudicotyledons</taxon>
        <taxon>Gunneridae</taxon>
        <taxon>Pentapetalae</taxon>
        <taxon>rosids</taxon>
        <taxon>fabids</taxon>
        <taxon>Malpighiales</taxon>
        <taxon>Salicaceae</taxon>
        <taxon>Saliceae</taxon>
        <taxon>Salix</taxon>
    </lineage>
</organism>
<dbReference type="EMBL" id="JAPFFJ010000013">
    <property type="protein sequence ID" value="KAJ6412957.1"/>
    <property type="molecule type" value="Genomic_DNA"/>
</dbReference>
<feature type="compositionally biased region" description="Low complexity" evidence="1">
    <location>
        <begin position="16"/>
        <end position="33"/>
    </location>
</feature>
<reference evidence="2 3" key="1">
    <citation type="journal article" date="2023" name="Int. J. Mol. Sci.">
        <title>De Novo Assembly and Annotation of 11 Diverse Shrub Willow (Salix) Genomes Reveals Novel Gene Organization in Sex-Linked Regions.</title>
        <authorList>
            <person name="Hyden B."/>
            <person name="Feng K."/>
            <person name="Yates T.B."/>
            <person name="Jawdy S."/>
            <person name="Cereghino C."/>
            <person name="Smart L.B."/>
            <person name="Muchero W."/>
        </authorList>
    </citation>
    <scope>NUCLEOTIDE SEQUENCE [LARGE SCALE GENOMIC DNA]</scope>
    <source>
        <tissue evidence="2">Shoot tip</tissue>
    </source>
</reference>
<protein>
    <submittedName>
        <fullName evidence="2">Uncharacterized protein</fullName>
    </submittedName>
</protein>
<sequence length="73" mass="8255">MDRAKPSSPPQPLPAVPDTLPSSPFTLSQPPPLLLSSPSMEASFIDRLMNKEDDYLLRWGGMQWHRKTHNLQT</sequence>
<comment type="caution">
    <text evidence="2">The sequence shown here is derived from an EMBL/GenBank/DDBJ whole genome shotgun (WGS) entry which is preliminary data.</text>
</comment>
<evidence type="ECO:0000256" key="1">
    <source>
        <dbReference type="SAM" id="MobiDB-lite"/>
    </source>
</evidence>